<gene>
    <name evidence="1" type="ORF">AVEN_221181_1</name>
</gene>
<reference evidence="1 2" key="1">
    <citation type="journal article" date="2019" name="Sci. Rep.">
        <title>Orb-weaving spider Araneus ventricosus genome elucidates the spidroin gene catalogue.</title>
        <authorList>
            <person name="Kono N."/>
            <person name="Nakamura H."/>
            <person name="Ohtoshi R."/>
            <person name="Moran D.A.P."/>
            <person name="Shinohara A."/>
            <person name="Yoshida Y."/>
            <person name="Fujiwara M."/>
            <person name="Mori M."/>
            <person name="Tomita M."/>
            <person name="Arakawa K."/>
        </authorList>
    </citation>
    <scope>NUCLEOTIDE SEQUENCE [LARGE SCALE GENOMIC DNA]</scope>
</reference>
<name>A0A4Y2I3D4_ARAVE</name>
<dbReference type="Proteomes" id="UP000499080">
    <property type="component" value="Unassembled WGS sequence"/>
</dbReference>
<comment type="caution">
    <text evidence="1">The sequence shown here is derived from an EMBL/GenBank/DDBJ whole genome shotgun (WGS) entry which is preliminary data.</text>
</comment>
<dbReference type="AlphaFoldDB" id="A0A4Y2I3D4"/>
<organism evidence="1 2">
    <name type="scientific">Araneus ventricosus</name>
    <name type="common">Orbweaver spider</name>
    <name type="synonym">Epeira ventricosa</name>
    <dbReference type="NCBI Taxonomy" id="182803"/>
    <lineage>
        <taxon>Eukaryota</taxon>
        <taxon>Metazoa</taxon>
        <taxon>Ecdysozoa</taxon>
        <taxon>Arthropoda</taxon>
        <taxon>Chelicerata</taxon>
        <taxon>Arachnida</taxon>
        <taxon>Araneae</taxon>
        <taxon>Araneomorphae</taxon>
        <taxon>Entelegynae</taxon>
        <taxon>Araneoidea</taxon>
        <taxon>Araneidae</taxon>
        <taxon>Araneus</taxon>
    </lineage>
</organism>
<keyword evidence="2" id="KW-1185">Reference proteome</keyword>
<evidence type="ECO:0000313" key="2">
    <source>
        <dbReference type="Proteomes" id="UP000499080"/>
    </source>
</evidence>
<proteinExistence type="predicted"/>
<protein>
    <submittedName>
        <fullName evidence="1">Uncharacterized protein</fullName>
    </submittedName>
</protein>
<sequence length="97" mass="10608">MKQAIRHKNCRCQIVLFTAVAIETDYRRKNAFLVGRTSFKRVPPQTGGKNKKNSDFCWIPPIRNGSSLAQPVAIATAKSSQFGGDSSRGGQAIIKSV</sequence>
<dbReference type="EMBL" id="BGPR01002366">
    <property type="protein sequence ID" value="GBM72247.1"/>
    <property type="molecule type" value="Genomic_DNA"/>
</dbReference>
<accession>A0A4Y2I3D4</accession>
<evidence type="ECO:0000313" key="1">
    <source>
        <dbReference type="EMBL" id="GBM72247.1"/>
    </source>
</evidence>